<keyword evidence="4" id="KW-1185">Reference proteome</keyword>
<evidence type="ECO:0000313" key="3">
    <source>
        <dbReference type="EMBL" id="CAK9081689.1"/>
    </source>
</evidence>
<protein>
    <recommendedName>
        <fullName evidence="2">DUF7869 domain-containing protein</fullName>
    </recommendedName>
</protein>
<evidence type="ECO:0000259" key="2">
    <source>
        <dbReference type="Pfam" id="PF25273"/>
    </source>
</evidence>
<feature type="region of interest" description="Disordered" evidence="1">
    <location>
        <begin position="1"/>
        <end position="31"/>
    </location>
</feature>
<dbReference type="Proteomes" id="UP001642464">
    <property type="component" value="Unassembled WGS sequence"/>
</dbReference>
<organism evidence="3 4">
    <name type="scientific">Durusdinium trenchii</name>
    <dbReference type="NCBI Taxonomy" id="1381693"/>
    <lineage>
        <taxon>Eukaryota</taxon>
        <taxon>Sar</taxon>
        <taxon>Alveolata</taxon>
        <taxon>Dinophyceae</taxon>
        <taxon>Suessiales</taxon>
        <taxon>Symbiodiniaceae</taxon>
        <taxon>Durusdinium</taxon>
    </lineage>
</organism>
<dbReference type="PANTHER" id="PTHR33153:SF3">
    <property type="entry name" value="TRAFFICKING PROTEIN PARTICLE COMPLEX SUBUNIT 11 DOMAIN-CONTAINING PROTEIN"/>
    <property type="match status" value="1"/>
</dbReference>
<gene>
    <name evidence="3" type="ORF">SCF082_LOCUS38861</name>
</gene>
<feature type="domain" description="DUF7869" evidence="2">
    <location>
        <begin position="270"/>
        <end position="407"/>
    </location>
</feature>
<dbReference type="InterPro" id="IPR057191">
    <property type="entry name" value="DUF7869"/>
</dbReference>
<evidence type="ECO:0000256" key="1">
    <source>
        <dbReference type="SAM" id="MobiDB-lite"/>
    </source>
</evidence>
<evidence type="ECO:0000313" key="4">
    <source>
        <dbReference type="Proteomes" id="UP001642464"/>
    </source>
</evidence>
<feature type="compositionally biased region" description="Basic residues" evidence="1">
    <location>
        <begin position="557"/>
        <end position="577"/>
    </location>
</feature>
<dbReference type="Pfam" id="PF25273">
    <property type="entry name" value="DUF7869"/>
    <property type="match status" value="1"/>
</dbReference>
<proteinExistence type="predicted"/>
<accession>A0ABP0Q0F1</accession>
<feature type="compositionally biased region" description="Polar residues" evidence="1">
    <location>
        <begin position="7"/>
        <end position="19"/>
    </location>
</feature>
<feature type="region of interest" description="Disordered" evidence="1">
    <location>
        <begin position="549"/>
        <end position="577"/>
    </location>
</feature>
<dbReference type="PANTHER" id="PTHR33153">
    <property type="entry name" value="MYND-TYPE DOMAIN-CONTAINING PROTEIN"/>
    <property type="match status" value="1"/>
</dbReference>
<name>A0ABP0Q0F1_9DINO</name>
<sequence length="577" mass="64614">MLFESVASLSGTESGSADSKQPPRKKQKREPVAAKVTAEYLQNLVARVCPCQKRLCLKQFSKEPLFSKLLEYRRVWFDLGKIDEDAAFESMRELIRDAGEDSYISWLWEAARDGEAAAPVDLRYLKRPNSRVMTDDAASTRGDIFSFLQYVYESQAETLPDFRDELKEELGAVTTIDLSTEDPYVVEMQHETKQTLRAVALGRHLRARAEQQTHYWRHLKAQYSDRLQYYRLRALSRLREEGTICLIQDGMDQSKVSVPRHPAVKGKEFSTMMKPKCHVSLTLVHGFLLLYALSNPDTSKDSNMTIETLAHTLTVLVKEFRVDLTQVHLCIQVDNTCREAKNNMVLRWCAAQVSCGNVKSISLNSLRSGHSHEDVDQCFGQLARCIARHKRAATPDHFMQIVGDFAKGMHRPHEEGRYTVKVDDARDWNPAQHFITILESVCVVLTPSFGLVVSDAKGWHLAAVPVQLKGVGGPVVAEKRPIAEDYKSHLQKFLSLLRAPVYKLEEAADWIEAWLNGTLPPTPLLSIDAYGVPWAEAFEVASAADRAAGAAMPPPLRKGKGGKGKGKKGVGRGKGRG</sequence>
<comment type="caution">
    <text evidence="3">The sequence shown here is derived from an EMBL/GenBank/DDBJ whole genome shotgun (WGS) entry which is preliminary data.</text>
</comment>
<dbReference type="EMBL" id="CAXAMM010038879">
    <property type="protein sequence ID" value="CAK9081689.1"/>
    <property type="molecule type" value="Genomic_DNA"/>
</dbReference>
<reference evidence="3 4" key="1">
    <citation type="submission" date="2024-02" db="EMBL/GenBank/DDBJ databases">
        <authorList>
            <person name="Chen Y."/>
            <person name="Shah S."/>
            <person name="Dougan E. K."/>
            <person name="Thang M."/>
            <person name="Chan C."/>
        </authorList>
    </citation>
    <scope>NUCLEOTIDE SEQUENCE [LARGE SCALE GENOMIC DNA]</scope>
</reference>